<dbReference type="OrthoDB" id="3887077at2759"/>
<dbReference type="Proteomes" id="UP000767238">
    <property type="component" value="Unassembled WGS sequence"/>
</dbReference>
<evidence type="ECO:0000313" key="3">
    <source>
        <dbReference type="Proteomes" id="UP000767238"/>
    </source>
</evidence>
<dbReference type="AlphaFoldDB" id="A0A9P8K5J8"/>
<evidence type="ECO:0000313" key="2">
    <source>
        <dbReference type="EMBL" id="KAH0215130.1"/>
    </source>
</evidence>
<proteinExistence type="predicted"/>
<name>A0A9P8K5J8_AURME</name>
<evidence type="ECO:0000256" key="1">
    <source>
        <dbReference type="SAM" id="MobiDB-lite"/>
    </source>
</evidence>
<reference evidence="2" key="2">
    <citation type="submission" date="2021-08" db="EMBL/GenBank/DDBJ databases">
        <authorList>
            <person name="Gostincar C."/>
            <person name="Sun X."/>
            <person name="Song Z."/>
            <person name="Gunde-Cimerman N."/>
        </authorList>
    </citation>
    <scope>NUCLEOTIDE SEQUENCE</scope>
    <source>
        <strain evidence="2">EXF-8016</strain>
    </source>
</reference>
<gene>
    <name evidence="2" type="ORF">KCV03_g8209</name>
</gene>
<sequence>MASSSTAPGSVDSPGNPAFQLTREEFEEHEVWQAYNGYLEGNGPQDPNFENFYQLCLRFGYIPSLDTINFVIREASLCDPSRRLQLPVYAFLQEFKFDLHVAEDTDQPRVLVATVHTKEGKVPIWAGWSSAGKSSSTAKMKLYLQPHADEFGSHEADIPEGYRAAFKWEEPFEVLFKLGEYEPTHTNASIQNSILLGVAKVLTRFPGLVKPPPGREDTGVWVAMRAAFSDRPFDVRERPSAVSPFWGGFDLLISGTDVWATNHAYHPPRSEGMKRYVLKEAQERAEKKAQKAGQKADKAGQKAEDAR</sequence>
<dbReference type="EMBL" id="JAHFYH010000076">
    <property type="protein sequence ID" value="KAH0215130.1"/>
    <property type="molecule type" value="Genomic_DNA"/>
</dbReference>
<organism evidence="2 3">
    <name type="scientific">Aureobasidium melanogenum</name>
    <name type="common">Aureobasidium pullulans var. melanogenum</name>
    <dbReference type="NCBI Taxonomy" id="46634"/>
    <lineage>
        <taxon>Eukaryota</taxon>
        <taxon>Fungi</taxon>
        <taxon>Dikarya</taxon>
        <taxon>Ascomycota</taxon>
        <taxon>Pezizomycotina</taxon>
        <taxon>Dothideomycetes</taxon>
        <taxon>Dothideomycetidae</taxon>
        <taxon>Dothideales</taxon>
        <taxon>Saccotheciaceae</taxon>
        <taxon>Aureobasidium</taxon>
    </lineage>
</organism>
<feature type="non-terminal residue" evidence="2">
    <location>
        <position position="307"/>
    </location>
</feature>
<comment type="caution">
    <text evidence="2">The sequence shown here is derived from an EMBL/GenBank/DDBJ whole genome shotgun (WGS) entry which is preliminary data.</text>
</comment>
<reference evidence="2" key="1">
    <citation type="journal article" date="2021" name="J Fungi (Basel)">
        <title>Virulence traits and population genomics of the black yeast Aureobasidium melanogenum.</title>
        <authorList>
            <person name="Cernosa A."/>
            <person name="Sun X."/>
            <person name="Gostincar C."/>
            <person name="Fang C."/>
            <person name="Gunde-Cimerman N."/>
            <person name="Song Z."/>
        </authorList>
    </citation>
    <scope>NUCLEOTIDE SEQUENCE</scope>
    <source>
        <strain evidence="2">EXF-8016</strain>
    </source>
</reference>
<protein>
    <submittedName>
        <fullName evidence="2">Uncharacterized protein</fullName>
    </submittedName>
</protein>
<feature type="region of interest" description="Disordered" evidence="1">
    <location>
        <begin position="281"/>
        <end position="307"/>
    </location>
</feature>
<accession>A0A9P8K5J8</accession>